<keyword evidence="2" id="KW-0539">Nucleus</keyword>
<evidence type="ECO:0000256" key="1">
    <source>
        <dbReference type="ARBA" id="ARBA00022723"/>
    </source>
</evidence>
<dbReference type="Gene3D" id="4.10.240.10">
    <property type="entry name" value="Zn(2)-C6 fungal-type DNA-binding domain"/>
    <property type="match status" value="1"/>
</dbReference>
<evidence type="ECO:0000256" key="3">
    <source>
        <dbReference type="SAM" id="MobiDB-lite"/>
    </source>
</evidence>
<dbReference type="OrthoDB" id="5121955at2759"/>
<feature type="compositionally biased region" description="Polar residues" evidence="3">
    <location>
        <begin position="154"/>
        <end position="167"/>
    </location>
</feature>
<feature type="compositionally biased region" description="Polar residues" evidence="3">
    <location>
        <begin position="815"/>
        <end position="824"/>
    </location>
</feature>
<dbReference type="Pfam" id="PF04082">
    <property type="entry name" value="Fungal_trans"/>
    <property type="match status" value="1"/>
</dbReference>
<gene>
    <name evidence="5" type="ORF">Micbo1qcDRAFT_195495</name>
</gene>
<dbReference type="EMBL" id="KQ964250">
    <property type="protein sequence ID" value="KXJ91388.1"/>
    <property type="molecule type" value="Genomic_DNA"/>
</dbReference>
<accession>A0A136J2C6</accession>
<dbReference type="Pfam" id="PF00172">
    <property type="entry name" value="Zn_clus"/>
    <property type="match status" value="1"/>
</dbReference>
<keyword evidence="6" id="KW-1185">Reference proteome</keyword>
<dbReference type="CDD" id="cd00067">
    <property type="entry name" value="GAL4"/>
    <property type="match status" value="1"/>
</dbReference>
<feature type="compositionally biased region" description="Basic and acidic residues" evidence="3">
    <location>
        <begin position="119"/>
        <end position="153"/>
    </location>
</feature>
<dbReference type="PANTHER" id="PTHR47425:SF2">
    <property type="entry name" value="FARB-RELATED"/>
    <property type="match status" value="1"/>
</dbReference>
<dbReference type="InterPro" id="IPR001138">
    <property type="entry name" value="Zn2Cys6_DnaBD"/>
</dbReference>
<dbReference type="CDD" id="cd12148">
    <property type="entry name" value="fungal_TF_MHR"/>
    <property type="match status" value="1"/>
</dbReference>
<evidence type="ECO:0000313" key="6">
    <source>
        <dbReference type="Proteomes" id="UP000070501"/>
    </source>
</evidence>
<dbReference type="GO" id="GO:0006351">
    <property type="term" value="P:DNA-templated transcription"/>
    <property type="evidence" value="ECO:0007669"/>
    <property type="project" value="InterPro"/>
</dbReference>
<dbReference type="PROSITE" id="PS50048">
    <property type="entry name" value="ZN2_CY6_FUNGAL_2"/>
    <property type="match status" value="1"/>
</dbReference>
<proteinExistence type="predicted"/>
<sequence length="1007" mass="110441">MSSEAVNTAVVDKTDAAADSKPKSAAKVRKRAAKACLSCRARKVRCDVSQRGRPCMNCYLDNESCVVTGRASRLTQREGADVQASFPPYANDSAKARTAEDVVRSRDNGEPPSPMDQSMHTHDTVQPHEQSETPEQVLRESTPRLPLQHEHHPSISSASDAMSTAGTTMPHAQPHAPAFRAPISMPLKTMEGSLGTYPSDSGPFWTAEQRAVANIDITYSYYPFLVINNLHVIMPQDVNYLEAQGCLRVPTRKILDEFVQQYFLHVHPILPLLNEGDFWDMYCHQGTSGPSQKIPLVTLSAIMFISSNFVSLSSIKALGFSSIRDARATLYRRTKLLYDFETEPSLICLAQVAILLSYWSPNWAQATKKPNSGWLSIAIQNAKSAEAHLQSALPAFSPIHQPNEYKKQNTLKRLWWCCVIRDRILPLGMRRSIQISRAHFDLDANTGLGYADLADEIDRSKVYNSEAKRSLIDLLVHLVELCSVLTDLLTLVYPMDDSPGWHRSSHDEGARIKGCKLALRRWYKGATMRFPMFGGGSVPRLTPGSGREFQHESVILYTNLMYMYYHSARVILCHHEILQSAVASVTPNLSSSLKEFASIYENRHELQDAASGVTECLKELIQLGLARWLPISALSAANKAKGDQNPQAAVKQHRLNVLIEAMKTYQPQYDGVDYVSEAIRHIVTLAQLESMPNSARTIESGKPITDWTDILSSQPGFYLRIAMTMDLAISKGRLPEESDFPASLRGLFTSGVHNSTASAEGMVGSQSTMPARPAGQHAQRQHSQQDQPFYTPASSLTMAPGTVRSISSDDEPNSPIASSKNMYHQHQYLQQQQNPTQQSFGASVSSPGGGSIMGLADGMHGHDHLASTSMPDMSHLFNDVLDIDNLAGEVLTAYNLNADDGTPPSQTGSSEPGCGEEEEELDLDMDMYDSDDAGMKEGDWIGQAWTDDYLKEATGLPGVDGAVGDVLSEGTVTMMDSGGGQSNGGGADRETAMALLDAIREDGVSCH</sequence>
<dbReference type="InterPro" id="IPR007219">
    <property type="entry name" value="XnlR_reg_dom"/>
</dbReference>
<dbReference type="PANTHER" id="PTHR47425">
    <property type="entry name" value="FARB-RELATED"/>
    <property type="match status" value="1"/>
</dbReference>
<dbReference type="GO" id="GO:0003677">
    <property type="term" value="F:DNA binding"/>
    <property type="evidence" value="ECO:0007669"/>
    <property type="project" value="InterPro"/>
</dbReference>
<feature type="region of interest" description="Disordered" evidence="3">
    <location>
        <begin position="75"/>
        <end position="177"/>
    </location>
</feature>
<dbReference type="AlphaFoldDB" id="A0A136J2C6"/>
<dbReference type="GO" id="GO:0000981">
    <property type="term" value="F:DNA-binding transcription factor activity, RNA polymerase II-specific"/>
    <property type="evidence" value="ECO:0007669"/>
    <property type="project" value="InterPro"/>
</dbReference>
<evidence type="ECO:0000256" key="2">
    <source>
        <dbReference type="ARBA" id="ARBA00023242"/>
    </source>
</evidence>
<keyword evidence="1" id="KW-0479">Metal-binding</keyword>
<name>A0A136J2C6_9PEZI</name>
<feature type="region of interest" description="Disordered" evidence="3">
    <location>
        <begin position="757"/>
        <end position="857"/>
    </location>
</feature>
<feature type="region of interest" description="Disordered" evidence="3">
    <location>
        <begin position="895"/>
        <end position="918"/>
    </location>
</feature>
<protein>
    <recommendedName>
        <fullName evidence="4">Zn(2)-C6 fungal-type domain-containing protein</fullName>
    </recommendedName>
</protein>
<dbReference type="InParanoid" id="A0A136J2C6"/>
<feature type="compositionally biased region" description="Polar residues" evidence="3">
    <location>
        <begin position="757"/>
        <end position="769"/>
    </location>
</feature>
<dbReference type="SMART" id="SM00066">
    <property type="entry name" value="GAL4"/>
    <property type="match status" value="1"/>
</dbReference>
<dbReference type="PROSITE" id="PS00463">
    <property type="entry name" value="ZN2_CY6_FUNGAL_1"/>
    <property type="match status" value="1"/>
</dbReference>
<feature type="region of interest" description="Disordered" evidence="3">
    <location>
        <begin position="1"/>
        <end position="25"/>
    </location>
</feature>
<feature type="compositionally biased region" description="Low complexity" evidence="3">
    <location>
        <begin position="1"/>
        <end position="11"/>
    </location>
</feature>
<dbReference type="InterPro" id="IPR036864">
    <property type="entry name" value="Zn2-C6_fun-type_DNA-bd_sf"/>
</dbReference>
<feature type="compositionally biased region" description="Low complexity" evidence="3">
    <location>
        <begin position="776"/>
        <end position="787"/>
    </location>
</feature>
<feature type="compositionally biased region" description="Basic and acidic residues" evidence="3">
    <location>
        <begin position="94"/>
        <end position="109"/>
    </location>
</feature>
<dbReference type="Proteomes" id="UP000070501">
    <property type="component" value="Unassembled WGS sequence"/>
</dbReference>
<reference evidence="6" key="1">
    <citation type="submission" date="2016-02" db="EMBL/GenBank/DDBJ databases">
        <title>Draft genome sequence of Microdochium bolleyi, a fungal endophyte of beachgrass.</title>
        <authorList>
            <consortium name="DOE Joint Genome Institute"/>
            <person name="David A.S."/>
            <person name="May G."/>
            <person name="Haridas S."/>
            <person name="Lim J."/>
            <person name="Wang M."/>
            <person name="Labutti K."/>
            <person name="Lipzen A."/>
            <person name="Barry K."/>
            <person name="Grigoriev I.V."/>
        </authorList>
    </citation>
    <scope>NUCLEOTIDE SEQUENCE [LARGE SCALE GENOMIC DNA]</scope>
    <source>
        <strain evidence="6">J235TASD1</strain>
    </source>
</reference>
<feature type="domain" description="Zn(2)-C6 fungal-type" evidence="4">
    <location>
        <begin position="35"/>
        <end position="67"/>
    </location>
</feature>
<dbReference type="GO" id="GO:0008270">
    <property type="term" value="F:zinc ion binding"/>
    <property type="evidence" value="ECO:0007669"/>
    <property type="project" value="InterPro"/>
</dbReference>
<dbReference type="STRING" id="196109.A0A136J2C6"/>
<dbReference type="InterPro" id="IPR052761">
    <property type="entry name" value="Fungal_Detox/Toxin_TFs"/>
</dbReference>
<feature type="compositionally biased region" description="Basic and acidic residues" evidence="3">
    <location>
        <begin position="12"/>
        <end position="22"/>
    </location>
</feature>
<dbReference type="SUPFAM" id="SSF57701">
    <property type="entry name" value="Zn2/Cys6 DNA-binding domain"/>
    <property type="match status" value="1"/>
</dbReference>
<organism evidence="5 6">
    <name type="scientific">Microdochium bolleyi</name>
    <dbReference type="NCBI Taxonomy" id="196109"/>
    <lineage>
        <taxon>Eukaryota</taxon>
        <taxon>Fungi</taxon>
        <taxon>Dikarya</taxon>
        <taxon>Ascomycota</taxon>
        <taxon>Pezizomycotina</taxon>
        <taxon>Sordariomycetes</taxon>
        <taxon>Xylariomycetidae</taxon>
        <taxon>Xylariales</taxon>
        <taxon>Microdochiaceae</taxon>
        <taxon>Microdochium</taxon>
    </lineage>
</organism>
<evidence type="ECO:0000259" key="4">
    <source>
        <dbReference type="PROSITE" id="PS50048"/>
    </source>
</evidence>
<evidence type="ECO:0000313" key="5">
    <source>
        <dbReference type="EMBL" id="KXJ91388.1"/>
    </source>
</evidence>
<feature type="compositionally biased region" description="Low complexity" evidence="3">
    <location>
        <begin position="825"/>
        <end position="838"/>
    </location>
</feature>